<keyword evidence="10" id="KW-0406">Ion transport</keyword>
<reference evidence="17 18" key="1">
    <citation type="submission" date="2022-01" db="EMBL/GenBank/DDBJ databases">
        <title>A chromosomal length assembly of Cordylochernes scorpioides.</title>
        <authorList>
            <person name="Zeh D."/>
            <person name="Zeh J."/>
        </authorList>
    </citation>
    <scope>NUCLEOTIDE SEQUENCE [LARGE SCALE GENOMIC DNA]</scope>
    <source>
        <strain evidence="17">IN4F17</strain>
        <tissue evidence="17">Whole Body</tissue>
    </source>
</reference>
<dbReference type="PANTHER" id="PTHR15136">
    <property type="entry name" value="STROMAL INTERACTION MOLECULE HOMOLOG"/>
    <property type="match status" value="1"/>
</dbReference>
<feature type="coiled-coil region" evidence="12">
    <location>
        <begin position="320"/>
        <end position="347"/>
    </location>
</feature>
<dbReference type="Pfam" id="PF25578">
    <property type="entry name" value="EF-hand_STIM1"/>
    <property type="match status" value="1"/>
</dbReference>
<evidence type="ECO:0000259" key="15">
    <source>
        <dbReference type="Pfam" id="PF16533"/>
    </source>
</evidence>
<evidence type="ECO:0000256" key="12">
    <source>
        <dbReference type="SAM" id="Coils"/>
    </source>
</evidence>
<feature type="domain" description="SAM" evidence="14">
    <location>
        <begin position="41"/>
        <end position="76"/>
    </location>
</feature>
<evidence type="ECO:0000256" key="5">
    <source>
        <dbReference type="ARBA" id="ARBA00022723"/>
    </source>
</evidence>
<evidence type="ECO:0000256" key="8">
    <source>
        <dbReference type="ARBA" id="ARBA00022989"/>
    </source>
</evidence>
<evidence type="ECO:0000256" key="7">
    <source>
        <dbReference type="ARBA" id="ARBA00022837"/>
    </source>
</evidence>
<feature type="transmembrane region" description="Helical" evidence="13">
    <location>
        <begin position="151"/>
        <end position="169"/>
    </location>
</feature>
<evidence type="ECO:0000256" key="2">
    <source>
        <dbReference type="ARBA" id="ARBA00022448"/>
    </source>
</evidence>
<evidence type="ECO:0000259" key="16">
    <source>
        <dbReference type="Pfam" id="PF25578"/>
    </source>
</evidence>
<feature type="domain" description="STIM1/2 Orai1-activating region" evidence="15">
    <location>
        <begin position="302"/>
        <end position="402"/>
    </location>
</feature>
<keyword evidence="7" id="KW-0106">Calcium</keyword>
<dbReference type="InterPro" id="IPR057835">
    <property type="entry name" value="EF-hand_STIM1/2"/>
</dbReference>
<evidence type="ECO:0000256" key="6">
    <source>
        <dbReference type="ARBA" id="ARBA00022729"/>
    </source>
</evidence>
<evidence type="ECO:0000313" key="18">
    <source>
        <dbReference type="Proteomes" id="UP001235939"/>
    </source>
</evidence>
<dbReference type="Proteomes" id="UP001235939">
    <property type="component" value="Chromosome 12"/>
</dbReference>
<accession>A0ABY6L369</accession>
<dbReference type="Pfam" id="PF16533">
    <property type="entry name" value="SOAR"/>
    <property type="match status" value="1"/>
</dbReference>
<keyword evidence="11 13" id="KW-0472">Membrane</keyword>
<dbReference type="Gene3D" id="1.10.238.180">
    <property type="match status" value="1"/>
</dbReference>
<dbReference type="InterPro" id="IPR013761">
    <property type="entry name" value="SAM/pointed_sf"/>
</dbReference>
<keyword evidence="6" id="KW-0732">Signal</keyword>
<keyword evidence="3" id="KW-0109">Calcium transport</keyword>
<feature type="coiled-coil region" evidence="12">
    <location>
        <begin position="188"/>
        <end position="222"/>
    </location>
</feature>
<dbReference type="InterPro" id="IPR037608">
    <property type="entry name" value="STIM1/2"/>
</dbReference>
<feature type="domain" description="STIM1/2 EF-hand" evidence="16">
    <location>
        <begin position="2"/>
        <end position="37"/>
    </location>
</feature>
<name>A0ABY6L369_9ARAC</name>
<protein>
    <submittedName>
        <fullName evidence="17">STIM2</fullName>
    </submittedName>
</protein>
<evidence type="ECO:0000256" key="10">
    <source>
        <dbReference type="ARBA" id="ARBA00023065"/>
    </source>
</evidence>
<keyword evidence="18" id="KW-1185">Reference proteome</keyword>
<dbReference type="SUPFAM" id="SSF47769">
    <property type="entry name" value="SAM/Pointed domain"/>
    <property type="match status" value="1"/>
</dbReference>
<gene>
    <name evidence="17" type="ORF">LAZ67_12003393</name>
</gene>
<dbReference type="Pfam" id="PF07647">
    <property type="entry name" value="SAM_2"/>
    <property type="match status" value="1"/>
</dbReference>
<evidence type="ECO:0000256" key="4">
    <source>
        <dbReference type="ARBA" id="ARBA00022692"/>
    </source>
</evidence>
<comment type="subcellular location">
    <subcellularLocation>
        <location evidence="1">Membrane</location>
        <topology evidence="1">Single-pass type I membrane protein</topology>
    </subcellularLocation>
</comment>
<dbReference type="InterPro" id="IPR001660">
    <property type="entry name" value="SAM"/>
</dbReference>
<evidence type="ECO:0000256" key="1">
    <source>
        <dbReference type="ARBA" id="ARBA00004479"/>
    </source>
</evidence>
<sequence length="452" mass="51824">MQFLRDELQYENGYERQKSFHGNDKHISVDELWNSWRNSQVHNWTVEETLQWLELSVELPQYVSLFIQHQVDGSKLPSTRGTGHDNHGTTGELQGLLVTSSCVYRLATHKDNFLSQVLGIKDPIHKHKISVKAMDVVLFGPPKSHNYVKDAVLVFAVVMALGGLWFALMQHRYAKRHLRKMMTDLESLHNAEESLRQLQCKLDQARHEQELVVTEKRNLEKRLQDEIATIKVFIFLSHPEIRNSVETFLSLCCCCFLSPWQQREASSPDLASLARAQQLEAELTSVQAELRRTERALEACSWTPPPQLQHWLQLTHEMELHNYNAKRARAEQQLQLAKEGCEKLNKRRSTFLGTFKVAHGNSINDIDNRILQARAALAELTGDLQERTLRWKQIEQLCGFPIVHNPGMLFLETLVRRAASPPLQPPAAAAGSFTFPSSRHTLWGNIHSLDKT</sequence>
<evidence type="ECO:0000256" key="13">
    <source>
        <dbReference type="SAM" id="Phobius"/>
    </source>
</evidence>
<dbReference type="EMBL" id="CP092874">
    <property type="protein sequence ID" value="UYV75304.1"/>
    <property type="molecule type" value="Genomic_DNA"/>
</dbReference>
<dbReference type="PANTHER" id="PTHR15136:SF5">
    <property type="entry name" value="STROMAL INTERACTION MOLECULE HOMOLOG"/>
    <property type="match status" value="1"/>
</dbReference>
<evidence type="ECO:0000256" key="11">
    <source>
        <dbReference type="ARBA" id="ARBA00023136"/>
    </source>
</evidence>
<dbReference type="InterPro" id="IPR032393">
    <property type="entry name" value="SOAR_STIM1/2"/>
</dbReference>
<evidence type="ECO:0000256" key="9">
    <source>
        <dbReference type="ARBA" id="ARBA00023054"/>
    </source>
</evidence>
<keyword evidence="8 13" id="KW-1133">Transmembrane helix</keyword>
<organism evidence="17 18">
    <name type="scientific">Cordylochernes scorpioides</name>
    <dbReference type="NCBI Taxonomy" id="51811"/>
    <lineage>
        <taxon>Eukaryota</taxon>
        <taxon>Metazoa</taxon>
        <taxon>Ecdysozoa</taxon>
        <taxon>Arthropoda</taxon>
        <taxon>Chelicerata</taxon>
        <taxon>Arachnida</taxon>
        <taxon>Pseudoscorpiones</taxon>
        <taxon>Cheliferoidea</taxon>
        <taxon>Chernetidae</taxon>
        <taxon>Cordylochernes</taxon>
    </lineage>
</organism>
<keyword evidence="5" id="KW-0479">Metal-binding</keyword>
<keyword evidence="9 12" id="KW-0175">Coiled coil</keyword>
<dbReference type="Gene3D" id="1.10.287.3550">
    <property type="match status" value="1"/>
</dbReference>
<dbReference type="CDD" id="cd11722">
    <property type="entry name" value="SOAR"/>
    <property type="match status" value="1"/>
</dbReference>
<proteinExistence type="predicted"/>
<evidence type="ECO:0000313" key="17">
    <source>
        <dbReference type="EMBL" id="UYV75304.1"/>
    </source>
</evidence>
<keyword evidence="2" id="KW-0813">Transport</keyword>
<keyword evidence="4 13" id="KW-0812">Transmembrane</keyword>
<evidence type="ECO:0000259" key="14">
    <source>
        <dbReference type="Pfam" id="PF07647"/>
    </source>
</evidence>
<dbReference type="Gene3D" id="1.20.5.340">
    <property type="match status" value="1"/>
</dbReference>
<evidence type="ECO:0000256" key="3">
    <source>
        <dbReference type="ARBA" id="ARBA00022568"/>
    </source>
</evidence>
<dbReference type="Gene3D" id="1.10.150.50">
    <property type="entry name" value="Transcription Factor, Ets-1"/>
    <property type="match status" value="1"/>
</dbReference>